<dbReference type="InterPro" id="IPR052958">
    <property type="entry name" value="IFN-induced_PKR_regulator"/>
</dbReference>
<dbReference type="InterPro" id="IPR008906">
    <property type="entry name" value="HATC_C_dom"/>
</dbReference>
<feature type="domain" description="HAT C-terminal dimerisation" evidence="1">
    <location>
        <begin position="158"/>
        <end position="229"/>
    </location>
</feature>
<evidence type="ECO:0000313" key="3">
    <source>
        <dbReference type="Proteomes" id="UP001314205"/>
    </source>
</evidence>
<dbReference type="EMBL" id="CAVLGL010000087">
    <property type="protein sequence ID" value="CAK1591666.1"/>
    <property type="molecule type" value="Genomic_DNA"/>
</dbReference>
<dbReference type="Pfam" id="PF05699">
    <property type="entry name" value="Dimer_Tnp_hAT"/>
    <property type="match status" value="1"/>
</dbReference>
<dbReference type="Proteomes" id="UP001314205">
    <property type="component" value="Unassembled WGS sequence"/>
</dbReference>
<sequence>MLLSLVDFVADLRDTFSDVESQAKQLSNFVDQEYSDANKRKVTRMRTDKESQASSLSPADKFQVNTFYVIIDKLVAELQKQSEAHDLIIQLFGFLTQLLFIETDVLEKEVANLVKVYSDDIEKDLSVELKQFISCLKGQPKGFFPIVQKKTQVQMMKYCGPLKVLNWLVDLDMIQVFPNTYIAYRILLTLPIANCESERSFSVLKRIKNIYRSTMSDDRLSSLTRLSIEVDLLRSIDFDDLIHDFARAKSRKKCF</sequence>
<proteinExistence type="predicted"/>
<protein>
    <recommendedName>
        <fullName evidence="1">HAT C-terminal dimerisation domain-containing protein</fullName>
    </recommendedName>
</protein>
<organism evidence="2 3">
    <name type="scientific">Parnassius mnemosyne</name>
    <name type="common">clouded apollo</name>
    <dbReference type="NCBI Taxonomy" id="213953"/>
    <lineage>
        <taxon>Eukaryota</taxon>
        <taxon>Metazoa</taxon>
        <taxon>Ecdysozoa</taxon>
        <taxon>Arthropoda</taxon>
        <taxon>Hexapoda</taxon>
        <taxon>Insecta</taxon>
        <taxon>Pterygota</taxon>
        <taxon>Neoptera</taxon>
        <taxon>Endopterygota</taxon>
        <taxon>Lepidoptera</taxon>
        <taxon>Glossata</taxon>
        <taxon>Ditrysia</taxon>
        <taxon>Papilionoidea</taxon>
        <taxon>Papilionidae</taxon>
        <taxon>Parnassiinae</taxon>
        <taxon>Parnassini</taxon>
        <taxon>Parnassius</taxon>
        <taxon>Driopa</taxon>
    </lineage>
</organism>
<keyword evidence="3" id="KW-1185">Reference proteome</keyword>
<dbReference type="GO" id="GO:0046983">
    <property type="term" value="F:protein dimerization activity"/>
    <property type="evidence" value="ECO:0007669"/>
    <property type="project" value="InterPro"/>
</dbReference>
<evidence type="ECO:0000259" key="1">
    <source>
        <dbReference type="Pfam" id="PF05699"/>
    </source>
</evidence>
<evidence type="ECO:0000313" key="2">
    <source>
        <dbReference type="EMBL" id="CAK1591666.1"/>
    </source>
</evidence>
<reference evidence="2 3" key="1">
    <citation type="submission" date="2023-11" db="EMBL/GenBank/DDBJ databases">
        <authorList>
            <person name="Hedman E."/>
            <person name="Englund M."/>
            <person name="Stromberg M."/>
            <person name="Nyberg Akerstrom W."/>
            <person name="Nylinder S."/>
            <person name="Jareborg N."/>
            <person name="Kallberg Y."/>
            <person name="Kronander E."/>
        </authorList>
    </citation>
    <scope>NUCLEOTIDE SEQUENCE [LARGE SCALE GENOMIC DNA]</scope>
</reference>
<comment type="caution">
    <text evidence="2">The sequence shown here is derived from an EMBL/GenBank/DDBJ whole genome shotgun (WGS) entry which is preliminary data.</text>
</comment>
<dbReference type="PANTHER" id="PTHR46289:SF14">
    <property type="entry name" value="DUF4371 DOMAIN-CONTAINING PROTEIN"/>
    <property type="match status" value="1"/>
</dbReference>
<accession>A0AAV1L8R8</accession>
<gene>
    <name evidence="2" type="ORF">PARMNEM_LOCUS11852</name>
</gene>
<name>A0AAV1L8R8_9NEOP</name>
<dbReference type="PANTHER" id="PTHR46289">
    <property type="entry name" value="52 KDA REPRESSOR OF THE INHIBITOR OF THE PROTEIN KINASE-LIKE PROTEIN-RELATED"/>
    <property type="match status" value="1"/>
</dbReference>
<dbReference type="AlphaFoldDB" id="A0AAV1L8R8"/>